<sequence>KQFVLHQYLMILPYLTCRPMYERRKILMVRLKFGAAILYFISILVYAFNS</sequence>
<proteinExistence type="predicted"/>
<dbReference type="Gramene" id="OB05G34730.1">
    <property type="protein sequence ID" value="OB05G34730.1"/>
    <property type="gene ID" value="OB05G34730"/>
</dbReference>
<evidence type="ECO:0000313" key="2">
    <source>
        <dbReference type="EnsemblPlants" id="OB05G34730.1"/>
    </source>
</evidence>
<keyword evidence="1" id="KW-0472">Membrane</keyword>
<organism evidence="2">
    <name type="scientific">Oryza brachyantha</name>
    <name type="common">malo sina</name>
    <dbReference type="NCBI Taxonomy" id="4533"/>
    <lineage>
        <taxon>Eukaryota</taxon>
        <taxon>Viridiplantae</taxon>
        <taxon>Streptophyta</taxon>
        <taxon>Embryophyta</taxon>
        <taxon>Tracheophyta</taxon>
        <taxon>Spermatophyta</taxon>
        <taxon>Magnoliopsida</taxon>
        <taxon>Liliopsida</taxon>
        <taxon>Poales</taxon>
        <taxon>Poaceae</taxon>
        <taxon>BOP clade</taxon>
        <taxon>Oryzoideae</taxon>
        <taxon>Oryzeae</taxon>
        <taxon>Oryzinae</taxon>
        <taxon>Oryza</taxon>
    </lineage>
</organism>
<evidence type="ECO:0000313" key="3">
    <source>
        <dbReference type="Proteomes" id="UP000006038"/>
    </source>
</evidence>
<evidence type="ECO:0000256" key="1">
    <source>
        <dbReference type="SAM" id="Phobius"/>
    </source>
</evidence>
<feature type="transmembrane region" description="Helical" evidence="1">
    <location>
        <begin position="27"/>
        <end position="48"/>
    </location>
</feature>
<keyword evidence="1" id="KW-0812">Transmembrane</keyword>
<accession>J3MA49</accession>
<reference evidence="2" key="2">
    <citation type="submission" date="2013-04" db="UniProtKB">
        <authorList>
            <consortium name="EnsemblPlants"/>
        </authorList>
    </citation>
    <scope>IDENTIFICATION</scope>
</reference>
<dbReference type="AlphaFoldDB" id="J3MA49"/>
<protein>
    <submittedName>
        <fullName evidence="2">Uncharacterized protein</fullName>
    </submittedName>
</protein>
<dbReference type="HOGENOM" id="CLU_3130398_0_0_1"/>
<dbReference type="Proteomes" id="UP000006038">
    <property type="component" value="Chromosome 5"/>
</dbReference>
<reference evidence="2" key="1">
    <citation type="journal article" date="2013" name="Nat. Commun.">
        <title>Whole-genome sequencing of Oryza brachyantha reveals mechanisms underlying Oryza genome evolution.</title>
        <authorList>
            <person name="Chen J."/>
            <person name="Huang Q."/>
            <person name="Gao D."/>
            <person name="Wang J."/>
            <person name="Lang Y."/>
            <person name="Liu T."/>
            <person name="Li B."/>
            <person name="Bai Z."/>
            <person name="Luis Goicoechea J."/>
            <person name="Liang C."/>
            <person name="Chen C."/>
            <person name="Zhang W."/>
            <person name="Sun S."/>
            <person name="Liao Y."/>
            <person name="Zhang X."/>
            <person name="Yang L."/>
            <person name="Song C."/>
            <person name="Wang M."/>
            <person name="Shi J."/>
            <person name="Liu G."/>
            <person name="Liu J."/>
            <person name="Zhou H."/>
            <person name="Zhou W."/>
            <person name="Yu Q."/>
            <person name="An N."/>
            <person name="Chen Y."/>
            <person name="Cai Q."/>
            <person name="Wang B."/>
            <person name="Liu B."/>
            <person name="Min J."/>
            <person name="Huang Y."/>
            <person name="Wu H."/>
            <person name="Li Z."/>
            <person name="Zhang Y."/>
            <person name="Yin Y."/>
            <person name="Song W."/>
            <person name="Jiang J."/>
            <person name="Jackson S.A."/>
            <person name="Wing R.A."/>
            <person name="Wang J."/>
            <person name="Chen M."/>
        </authorList>
    </citation>
    <scope>NUCLEOTIDE SEQUENCE [LARGE SCALE GENOMIC DNA]</scope>
    <source>
        <strain evidence="2">cv. IRGC 101232</strain>
    </source>
</reference>
<dbReference type="EnsemblPlants" id="OB05G34730.1">
    <property type="protein sequence ID" value="OB05G34730.1"/>
    <property type="gene ID" value="OB05G34730"/>
</dbReference>
<keyword evidence="3" id="KW-1185">Reference proteome</keyword>
<keyword evidence="1" id="KW-1133">Transmembrane helix</keyword>
<name>J3MA49_ORYBR</name>